<feature type="region of interest" description="Disordered" evidence="1">
    <location>
        <begin position="1"/>
        <end position="24"/>
    </location>
</feature>
<reference evidence="2 3" key="1">
    <citation type="submission" date="2019-05" db="EMBL/GenBank/DDBJ databases">
        <title>Another draft genome of Portunus trituberculatus and its Hox gene families provides insights of decapod evolution.</title>
        <authorList>
            <person name="Jeong J.-H."/>
            <person name="Song I."/>
            <person name="Kim S."/>
            <person name="Choi T."/>
            <person name="Kim D."/>
            <person name="Ryu S."/>
            <person name="Kim W."/>
        </authorList>
    </citation>
    <scope>NUCLEOTIDE SEQUENCE [LARGE SCALE GENOMIC DNA]</scope>
    <source>
        <tissue evidence="2">Muscle</tissue>
    </source>
</reference>
<evidence type="ECO:0000313" key="2">
    <source>
        <dbReference type="EMBL" id="MPC64679.1"/>
    </source>
</evidence>
<dbReference type="EMBL" id="VSRR010022422">
    <property type="protein sequence ID" value="MPC64679.1"/>
    <property type="molecule type" value="Genomic_DNA"/>
</dbReference>
<comment type="caution">
    <text evidence="2">The sequence shown here is derived from an EMBL/GenBank/DDBJ whole genome shotgun (WGS) entry which is preliminary data.</text>
</comment>
<accession>A0A5B7H479</accession>
<evidence type="ECO:0000313" key="3">
    <source>
        <dbReference type="Proteomes" id="UP000324222"/>
    </source>
</evidence>
<protein>
    <submittedName>
        <fullName evidence="2">Uncharacterized protein</fullName>
    </submittedName>
</protein>
<proteinExistence type="predicted"/>
<name>A0A5B7H479_PORTR</name>
<dbReference type="Proteomes" id="UP000324222">
    <property type="component" value="Unassembled WGS sequence"/>
</dbReference>
<keyword evidence="3" id="KW-1185">Reference proteome</keyword>
<evidence type="ECO:0000256" key="1">
    <source>
        <dbReference type="SAM" id="MobiDB-lite"/>
    </source>
</evidence>
<dbReference type="AlphaFoldDB" id="A0A5B7H479"/>
<gene>
    <name evidence="2" type="ORF">E2C01_058799</name>
</gene>
<feature type="region of interest" description="Disordered" evidence="1">
    <location>
        <begin position="60"/>
        <end position="87"/>
    </location>
</feature>
<feature type="compositionally biased region" description="Gly residues" evidence="1">
    <location>
        <begin position="61"/>
        <end position="73"/>
    </location>
</feature>
<sequence length="87" mass="9030">MGRGHEQELAAAQPGKRLTWPRLPASVAPPETIEVAAWRRRPSRSASGAARFLATKINISVGGGRGGDGGTKGGGRRARRTAMPVSG</sequence>
<organism evidence="2 3">
    <name type="scientific">Portunus trituberculatus</name>
    <name type="common">Swimming crab</name>
    <name type="synonym">Neptunus trituberculatus</name>
    <dbReference type="NCBI Taxonomy" id="210409"/>
    <lineage>
        <taxon>Eukaryota</taxon>
        <taxon>Metazoa</taxon>
        <taxon>Ecdysozoa</taxon>
        <taxon>Arthropoda</taxon>
        <taxon>Crustacea</taxon>
        <taxon>Multicrustacea</taxon>
        <taxon>Malacostraca</taxon>
        <taxon>Eumalacostraca</taxon>
        <taxon>Eucarida</taxon>
        <taxon>Decapoda</taxon>
        <taxon>Pleocyemata</taxon>
        <taxon>Brachyura</taxon>
        <taxon>Eubrachyura</taxon>
        <taxon>Portunoidea</taxon>
        <taxon>Portunidae</taxon>
        <taxon>Portuninae</taxon>
        <taxon>Portunus</taxon>
    </lineage>
</organism>